<name>K9YQY3_DACS8</name>
<protein>
    <recommendedName>
        <fullName evidence="3">DUF3539 family protein</fullName>
    </recommendedName>
</protein>
<dbReference type="RefSeq" id="WP_015228349.1">
    <property type="nucleotide sequence ID" value="NC_019780.1"/>
</dbReference>
<dbReference type="AlphaFoldDB" id="K9YQY3"/>
<proteinExistence type="predicted"/>
<dbReference type="HOGENOM" id="CLU_168735_0_0_3"/>
<evidence type="ECO:0000313" key="1">
    <source>
        <dbReference type="EMBL" id="AFZ49336.1"/>
    </source>
</evidence>
<dbReference type="STRING" id="13035.Dacsa_0554"/>
<dbReference type="Pfam" id="PF12058">
    <property type="entry name" value="PipX"/>
    <property type="match status" value="1"/>
</dbReference>
<evidence type="ECO:0008006" key="3">
    <source>
        <dbReference type="Google" id="ProtNLM"/>
    </source>
</evidence>
<dbReference type="InterPro" id="IPR021926">
    <property type="entry name" value="PipX"/>
</dbReference>
<dbReference type="Gene3D" id="2.30.30.660">
    <property type="entry name" value="Protein of unknown function (DUF3539)"/>
    <property type="match status" value="1"/>
</dbReference>
<organism evidence="1 2">
    <name type="scientific">Dactylococcopsis salina (strain PCC 8305)</name>
    <name type="common">Myxobactron salinum</name>
    <dbReference type="NCBI Taxonomy" id="13035"/>
    <lineage>
        <taxon>Bacteria</taxon>
        <taxon>Bacillati</taxon>
        <taxon>Cyanobacteriota</taxon>
        <taxon>Cyanophyceae</taxon>
        <taxon>Nodosilineales</taxon>
        <taxon>Cymatolegaceae</taxon>
        <taxon>Dactylococcopsis</taxon>
    </lineage>
</organism>
<reference evidence="1" key="1">
    <citation type="submission" date="2012-04" db="EMBL/GenBank/DDBJ databases">
        <title>Finished genome of Dactylococcopsis salina PCC 8305.</title>
        <authorList>
            <consortium name="US DOE Joint Genome Institute"/>
            <person name="Gugger M."/>
            <person name="Coursin T."/>
            <person name="Rippka R."/>
            <person name="Tandeau De Marsac N."/>
            <person name="Huntemann M."/>
            <person name="Wei C.-L."/>
            <person name="Han J."/>
            <person name="Detter J.C."/>
            <person name="Han C."/>
            <person name="Tapia R."/>
            <person name="Daligault H."/>
            <person name="Chen A."/>
            <person name="Krypides N."/>
            <person name="Mavromatis K."/>
            <person name="Markowitz V."/>
            <person name="Szeto E."/>
            <person name="Ivanova N."/>
            <person name="Ovchinnikova G."/>
            <person name="Pagani I."/>
            <person name="Pati A."/>
            <person name="Goodwin L."/>
            <person name="Peters L."/>
            <person name="Pitluck S."/>
            <person name="Woyke T."/>
            <person name="Kerfeld C."/>
        </authorList>
    </citation>
    <scope>NUCLEOTIDE SEQUENCE [LARGE SCALE GENOMIC DNA]</scope>
    <source>
        <strain evidence="1">PCC 8305</strain>
    </source>
</reference>
<accession>K9YQY3</accession>
<dbReference type="eggNOG" id="COG0457">
    <property type="taxonomic scope" value="Bacteria"/>
</dbReference>
<dbReference type="Proteomes" id="UP000010482">
    <property type="component" value="Chromosome"/>
</dbReference>
<dbReference type="OrthoDB" id="531370at2"/>
<sequence length="90" mass="10702">MNTNETYINHPTFGLLYRVCIIESNQEIFATLYAQRLFFVVTVSEEGLTFESKSRSDARLMIENRLRKLRRLGAKEDYSLLNETYKRIFQ</sequence>
<dbReference type="EMBL" id="CP003944">
    <property type="protein sequence ID" value="AFZ49336.1"/>
    <property type="molecule type" value="Genomic_DNA"/>
</dbReference>
<dbReference type="PATRIC" id="fig|13035.3.peg.629"/>
<dbReference type="NCBIfam" id="NF045912">
    <property type="entry name" value="TransCoactPipX"/>
    <property type="match status" value="1"/>
</dbReference>
<gene>
    <name evidence="1" type="ORF">Dacsa_0554</name>
</gene>
<evidence type="ECO:0000313" key="2">
    <source>
        <dbReference type="Proteomes" id="UP000010482"/>
    </source>
</evidence>
<keyword evidence="2" id="KW-1185">Reference proteome</keyword>
<dbReference type="KEGG" id="dsl:Dacsa_0554"/>
<dbReference type="Gene3D" id="6.10.250.870">
    <property type="match status" value="1"/>
</dbReference>